<evidence type="ECO:0000313" key="3">
    <source>
        <dbReference type="Proteomes" id="UP001652625"/>
    </source>
</evidence>
<keyword evidence="1" id="KW-0812">Transmembrane</keyword>
<dbReference type="Gene3D" id="3.30.420.10">
    <property type="entry name" value="Ribonuclease H-like superfamily/Ribonuclease H"/>
    <property type="match status" value="1"/>
</dbReference>
<dbReference type="InterPro" id="IPR041426">
    <property type="entry name" value="Mos1_HTH"/>
</dbReference>
<dbReference type="RefSeq" id="XP_065650328.1">
    <property type="nucleotide sequence ID" value="XM_065794256.1"/>
</dbReference>
<dbReference type="Proteomes" id="UP001652625">
    <property type="component" value="Chromosome 03"/>
</dbReference>
<gene>
    <name evidence="4" type="primary">LOC136078482</name>
</gene>
<dbReference type="InterPro" id="IPR052709">
    <property type="entry name" value="Transposase-MT_Hybrid"/>
</dbReference>
<organism evidence="3 4">
    <name type="scientific">Hydra vulgaris</name>
    <name type="common">Hydra</name>
    <name type="synonym">Hydra attenuata</name>
    <dbReference type="NCBI Taxonomy" id="6087"/>
    <lineage>
        <taxon>Eukaryota</taxon>
        <taxon>Metazoa</taxon>
        <taxon>Cnidaria</taxon>
        <taxon>Hydrozoa</taxon>
        <taxon>Hydroidolina</taxon>
        <taxon>Anthoathecata</taxon>
        <taxon>Aplanulata</taxon>
        <taxon>Hydridae</taxon>
        <taxon>Hydra</taxon>
    </lineage>
</organism>
<accession>A0ABM4BMM8</accession>
<keyword evidence="1" id="KW-1133">Transmembrane helix</keyword>
<keyword evidence="1" id="KW-0472">Membrane</keyword>
<evidence type="ECO:0000259" key="2">
    <source>
        <dbReference type="Pfam" id="PF17906"/>
    </source>
</evidence>
<protein>
    <submittedName>
        <fullName evidence="4">Protein GVQW3-like</fullName>
    </submittedName>
</protein>
<feature type="transmembrane region" description="Helical" evidence="1">
    <location>
        <begin position="193"/>
        <end position="213"/>
    </location>
</feature>
<dbReference type="GeneID" id="136078482"/>
<sequence>MSNFVEQRSAIKFCLRNDISAAETYRMLQKAFAEETMSQKNVYKWYKDFKEGRERVDDLERSGRPSTSIDDRHINKIKELVLANRRLTIRDLIDMVGISFGSVQAILKDYLGLRRLKSRLVPKFLNFFEKERRVKTCEAMLSDYQDVYKQIITGDETWVYAYDPETTDQSSEYREKGEPRPKQPRQSRSKIKVMLTVSLIILVSCTTNFFQLAKLSTRNII</sequence>
<dbReference type="InterPro" id="IPR036397">
    <property type="entry name" value="RNaseH_sf"/>
</dbReference>
<evidence type="ECO:0000256" key="1">
    <source>
        <dbReference type="SAM" id="Phobius"/>
    </source>
</evidence>
<reference evidence="4" key="1">
    <citation type="submission" date="2025-08" db="UniProtKB">
        <authorList>
            <consortium name="RefSeq"/>
        </authorList>
    </citation>
    <scope>IDENTIFICATION</scope>
</reference>
<evidence type="ECO:0000313" key="4">
    <source>
        <dbReference type="RefSeq" id="XP_065650328.1"/>
    </source>
</evidence>
<dbReference type="Pfam" id="PF17906">
    <property type="entry name" value="HTH_48"/>
    <property type="match status" value="1"/>
</dbReference>
<dbReference type="PANTHER" id="PTHR46060:SF1">
    <property type="entry name" value="MARINER MOS1 TRANSPOSASE-LIKE PROTEIN"/>
    <property type="match status" value="1"/>
</dbReference>
<keyword evidence="3" id="KW-1185">Reference proteome</keyword>
<dbReference type="PANTHER" id="PTHR46060">
    <property type="entry name" value="MARINER MOS1 TRANSPOSASE-LIKE PROTEIN"/>
    <property type="match status" value="1"/>
</dbReference>
<name>A0ABM4BMM8_HYDVU</name>
<feature type="domain" description="Mos1 transposase HTH" evidence="2">
    <location>
        <begin position="8"/>
        <end position="52"/>
    </location>
</feature>
<proteinExistence type="predicted"/>
<dbReference type="Gene3D" id="1.10.10.1450">
    <property type="match status" value="1"/>
</dbReference>